<name>A0A8J8TSB6_9EURY</name>
<dbReference type="RefSeq" id="WP_148857861.1">
    <property type="nucleotide sequence ID" value="NZ_PHNJ01000004.1"/>
</dbReference>
<protein>
    <submittedName>
        <fullName evidence="2">Uncharacterized protein</fullName>
    </submittedName>
</protein>
<feature type="transmembrane region" description="Helical" evidence="1">
    <location>
        <begin position="182"/>
        <end position="203"/>
    </location>
</feature>
<proteinExistence type="predicted"/>
<organism evidence="2 3">
    <name type="scientific">Natronococcus pandeyae</name>
    <dbReference type="NCBI Taxonomy" id="2055836"/>
    <lineage>
        <taxon>Archaea</taxon>
        <taxon>Methanobacteriati</taxon>
        <taxon>Methanobacteriota</taxon>
        <taxon>Stenosarchaea group</taxon>
        <taxon>Halobacteria</taxon>
        <taxon>Halobacteriales</taxon>
        <taxon>Natrialbaceae</taxon>
        <taxon>Natronococcus</taxon>
    </lineage>
</organism>
<feature type="transmembrane region" description="Helical" evidence="1">
    <location>
        <begin position="21"/>
        <end position="41"/>
    </location>
</feature>
<keyword evidence="1" id="KW-0812">Transmembrane</keyword>
<feature type="transmembrane region" description="Helical" evidence="1">
    <location>
        <begin position="53"/>
        <end position="73"/>
    </location>
</feature>
<sequence length="214" mass="22673">MSVIRQPGVLGRTTRQRLVGVTAAFSAATVETATVGLWFWLVVGSRSTSTALVALGVLFCGSLLRTSVFGATVGGLETVLEPRRLGAALALTTGWLVWLFLAEQIGGEVGVLAATVALGAALAVQFSLEQRVFRPWSTDREMLASIVPSVLLAAGAAVLLLSVWFVDWAIVTPPLSLGFTTLVIRIETIQLGVLVFGLFAVVAHQRRFQRVLGG</sequence>
<gene>
    <name evidence="2" type="ORF">CV102_10145</name>
</gene>
<comment type="caution">
    <text evidence="2">The sequence shown here is derived from an EMBL/GenBank/DDBJ whole genome shotgun (WGS) entry which is preliminary data.</text>
</comment>
<dbReference type="AlphaFoldDB" id="A0A8J8TSB6"/>
<dbReference type="Proteomes" id="UP000766904">
    <property type="component" value="Unassembled WGS sequence"/>
</dbReference>
<feature type="transmembrane region" description="Helical" evidence="1">
    <location>
        <begin position="149"/>
        <end position="170"/>
    </location>
</feature>
<feature type="transmembrane region" description="Helical" evidence="1">
    <location>
        <begin position="109"/>
        <end position="128"/>
    </location>
</feature>
<reference evidence="2" key="1">
    <citation type="submission" date="2017-11" db="EMBL/GenBank/DDBJ databases">
        <authorList>
            <person name="Kajale S.C."/>
            <person name="Sharma A."/>
        </authorList>
    </citation>
    <scope>NUCLEOTIDE SEQUENCE</scope>
    <source>
        <strain evidence="2">LS1_42</strain>
    </source>
</reference>
<keyword evidence="1" id="KW-0472">Membrane</keyword>
<feature type="transmembrane region" description="Helical" evidence="1">
    <location>
        <begin position="85"/>
        <end position="103"/>
    </location>
</feature>
<accession>A0A8J8TSB6</accession>
<evidence type="ECO:0000313" key="3">
    <source>
        <dbReference type="Proteomes" id="UP000766904"/>
    </source>
</evidence>
<keyword evidence="1" id="KW-1133">Transmembrane helix</keyword>
<keyword evidence="3" id="KW-1185">Reference proteome</keyword>
<dbReference type="OrthoDB" id="203414at2157"/>
<evidence type="ECO:0000313" key="2">
    <source>
        <dbReference type="EMBL" id="TYL38860.1"/>
    </source>
</evidence>
<dbReference type="EMBL" id="PHNJ01000004">
    <property type="protein sequence ID" value="TYL38860.1"/>
    <property type="molecule type" value="Genomic_DNA"/>
</dbReference>
<evidence type="ECO:0000256" key="1">
    <source>
        <dbReference type="SAM" id="Phobius"/>
    </source>
</evidence>